<dbReference type="AlphaFoldDB" id="A0A2M8QAY2"/>
<evidence type="ECO:0000313" key="2">
    <source>
        <dbReference type="Proteomes" id="UP000230790"/>
    </source>
</evidence>
<proteinExistence type="predicted"/>
<name>A0A2M8QAY2_9CHLR</name>
<comment type="caution">
    <text evidence="1">The sequence shown here is derived from an EMBL/GenBank/DDBJ whole genome shotgun (WGS) entry which is preliminary data.</text>
</comment>
<reference evidence="1 2" key="1">
    <citation type="submission" date="2017-11" db="EMBL/GenBank/DDBJ databases">
        <title>Evolution of Phototrophy in the Chloroflexi Phylum Driven by Horizontal Gene Transfer.</title>
        <authorList>
            <person name="Ward L.M."/>
            <person name="Hemp J."/>
            <person name="Shih P.M."/>
            <person name="Mcglynn S.E."/>
            <person name="Fischer W."/>
        </authorList>
    </citation>
    <scope>NUCLEOTIDE SEQUENCE [LARGE SCALE GENOMIC DNA]</scope>
    <source>
        <strain evidence="1">JP3_7</strain>
    </source>
</reference>
<protein>
    <submittedName>
        <fullName evidence="1">Uncharacterized protein</fullName>
    </submittedName>
</protein>
<gene>
    <name evidence="1" type="ORF">CUN48_11300</name>
</gene>
<evidence type="ECO:0000313" key="1">
    <source>
        <dbReference type="EMBL" id="PJF46920.1"/>
    </source>
</evidence>
<dbReference type="EMBL" id="PGTN01000081">
    <property type="protein sequence ID" value="PJF46920.1"/>
    <property type="molecule type" value="Genomic_DNA"/>
</dbReference>
<accession>A0A2M8QAY2</accession>
<organism evidence="1 2">
    <name type="scientific">Candidatus Thermofonsia Clade 3 bacterium</name>
    <dbReference type="NCBI Taxonomy" id="2364212"/>
    <lineage>
        <taxon>Bacteria</taxon>
        <taxon>Bacillati</taxon>
        <taxon>Chloroflexota</taxon>
        <taxon>Candidatus Thermofontia</taxon>
        <taxon>Candidatus Thermofonsia Clade 3</taxon>
    </lineage>
</organism>
<sequence>MPGFLLTMASQVTCGHGGKASPSAPNPRVKVMGQPVPMSSVPYLVAGCPFQVATPGGPVPNPCVSATFLPPTLTTRVRSMGQPLLCQSSMTGPAIASGPVPTGPPLIVASPGQTRVRAM</sequence>
<dbReference type="Proteomes" id="UP000230790">
    <property type="component" value="Unassembled WGS sequence"/>
</dbReference>